<protein>
    <submittedName>
        <fullName evidence="1">Uncharacterized protein</fullName>
    </submittedName>
</protein>
<dbReference type="STRING" id="1036808.A0A0C3DKE8"/>
<reference evidence="1 2" key="1">
    <citation type="submission" date="2014-04" db="EMBL/GenBank/DDBJ databases">
        <authorList>
            <consortium name="DOE Joint Genome Institute"/>
            <person name="Kuo A."/>
            <person name="Kohler A."/>
            <person name="Nagy L.G."/>
            <person name="Floudas D."/>
            <person name="Copeland A."/>
            <person name="Barry K.W."/>
            <person name="Cichocki N."/>
            <person name="Veneault-Fourrey C."/>
            <person name="LaButti K."/>
            <person name="Lindquist E.A."/>
            <person name="Lipzen A."/>
            <person name="Lundell T."/>
            <person name="Morin E."/>
            <person name="Murat C."/>
            <person name="Sun H."/>
            <person name="Tunlid A."/>
            <person name="Henrissat B."/>
            <person name="Grigoriev I.V."/>
            <person name="Hibbett D.S."/>
            <person name="Martin F."/>
            <person name="Nordberg H.P."/>
            <person name="Cantor M.N."/>
            <person name="Hua S.X."/>
        </authorList>
    </citation>
    <scope>NUCLEOTIDE SEQUENCE [LARGE SCALE GENOMIC DNA]</scope>
    <source>
        <strain evidence="1 2">Foug A</strain>
    </source>
</reference>
<accession>A0A0C3DKE8</accession>
<dbReference type="AlphaFoldDB" id="A0A0C3DKE8"/>
<evidence type="ECO:0000313" key="1">
    <source>
        <dbReference type="EMBL" id="KIM56541.1"/>
    </source>
</evidence>
<reference evidence="2" key="2">
    <citation type="submission" date="2015-01" db="EMBL/GenBank/DDBJ databases">
        <title>Evolutionary Origins and Diversification of the Mycorrhizal Mutualists.</title>
        <authorList>
            <consortium name="DOE Joint Genome Institute"/>
            <consortium name="Mycorrhizal Genomics Consortium"/>
            <person name="Kohler A."/>
            <person name="Kuo A."/>
            <person name="Nagy L.G."/>
            <person name="Floudas D."/>
            <person name="Copeland A."/>
            <person name="Barry K.W."/>
            <person name="Cichocki N."/>
            <person name="Veneault-Fourrey C."/>
            <person name="LaButti K."/>
            <person name="Lindquist E.A."/>
            <person name="Lipzen A."/>
            <person name="Lundell T."/>
            <person name="Morin E."/>
            <person name="Murat C."/>
            <person name="Riley R."/>
            <person name="Ohm R."/>
            <person name="Sun H."/>
            <person name="Tunlid A."/>
            <person name="Henrissat B."/>
            <person name="Grigoriev I.V."/>
            <person name="Hibbett D.S."/>
            <person name="Martin F."/>
        </authorList>
    </citation>
    <scope>NUCLEOTIDE SEQUENCE [LARGE SCALE GENOMIC DNA]</scope>
    <source>
        <strain evidence="2">Foug A</strain>
    </source>
</reference>
<dbReference type="OrthoDB" id="2688706at2759"/>
<organism evidence="1 2">
    <name type="scientific">Scleroderma citrinum Foug A</name>
    <dbReference type="NCBI Taxonomy" id="1036808"/>
    <lineage>
        <taxon>Eukaryota</taxon>
        <taxon>Fungi</taxon>
        <taxon>Dikarya</taxon>
        <taxon>Basidiomycota</taxon>
        <taxon>Agaricomycotina</taxon>
        <taxon>Agaricomycetes</taxon>
        <taxon>Agaricomycetidae</taxon>
        <taxon>Boletales</taxon>
        <taxon>Sclerodermatineae</taxon>
        <taxon>Sclerodermataceae</taxon>
        <taxon>Scleroderma</taxon>
    </lineage>
</organism>
<sequence>MSWAANRTTTRVEDRAYSLMGLLDVNMPMLYGEGKKAFHRLQLEVICTSNDQSIFAWGCNGIKVRIGNILADDPSFFQDCDKHLYGTAYVTLTVILNDFIEQAYKLTEALYSHSNTLPTVTTLRVPMPRQTATRSTSCQVKMTVLGPNGPRTTMAGLLRIRQDQLDTERELDMQAQEQRAAILPVEAALEVGSTPTSHHDSEYLMTPYLDHSEPAHYDSGWSSEDTLAEHVETAVDVTYGVTSAPKYTA</sequence>
<dbReference type="PANTHER" id="PTHR10622:SF10">
    <property type="entry name" value="HET DOMAIN-CONTAINING PROTEIN"/>
    <property type="match status" value="1"/>
</dbReference>
<evidence type="ECO:0000313" key="2">
    <source>
        <dbReference type="Proteomes" id="UP000053989"/>
    </source>
</evidence>
<keyword evidence="2" id="KW-1185">Reference proteome</keyword>
<dbReference type="HOGENOM" id="CLU_1116309_0_0_1"/>
<name>A0A0C3DKE8_9AGAM</name>
<dbReference type="EMBL" id="KN822115">
    <property type="protein sequence ID" value="KIM56541.1"/>
    <property type="molecule type" value="Genomic_DNA"/>
</dbReference>
<dbReference type="PANTHER" id="PTHR10622">
    <property type="entry name" value="HET DOMAIN-CONTAINING PROTEIN"/>
    <property type="match status" value="1"/>
</dbReference>
<dbReference type="Proteomes" id="UP000053989">
    <property type="component" value="Unassembled WGS sequence"/>
</dbReference>
<gene>
    <name evidence="1" type="ORF">SCLCIDRAFT_29574</name>
</gene>
<dbReference type="InParanoid" id="A0A0C3DKE8"/>
<proteinExistence type="predicted"/>